<dbReference type="EMBL" id="BK015559">
    <property type="protein sequence ID" value="DAE12878.1"/>
    <property type="molecule type" value="Genomic_DNA"/>
</dbReference>
<proteinExistence type="predicted"/>
<accession>A0A8S5Q0M3</accession>
<reference evidence="1" key="1">
    <citation type="journal article" date="2021" name="Proc. Natl. Acad. Sci. U.S.A.">
        <title>A Catalog of Tens of Thousands of Viruses from Human Metagenomes Reveals Hidden Associations with Chronic Diseases.</title>
        <authorList>
            <person name="Tisza M.J."/>
            <person name="Buck C.B."/>
        </authorList>
    </citation>
    <scope>NUCLEOTIDE SEQUENCE</scope>
    <source>
        <strain evidence="1">Ctcc24</strain>
    </source>
</reference>
<name>A0A8S5Q0M3_9CAUD</name>
<evidence type="ECO:0000313" key="1">
    <source>
        <dbReference type="EMBL" id="DAE12878.1"/>
    </source>
</evidence>
<protein>
    <submittedName>
        <fullName evidence="1">Uncharacterized protein</fullName>
    </submittedName>
</protein>
<sequence>MGRNYMPEVAQMLGVEVGEPFDILLESGEIRDYSPYKFTNETMVDCVGDEASNWMLFGLLRGNYTIKKRPWRPKYRDEYWIVTTDGSAGWRYFRKDHTEHLANLNMGNCFPTEEAAEAAVPEMLAKFEEIKKGVRP</sequence>
<organism evidence="1">
    <name type="scientific">Siphoviridae sp. ctcC24</name>
    <dbReference type="NCBI Taxonomy" id="2825570"/>
    <lineage>
        <taxon>Viruses</taxon>
        <taxon>Duplodnaviria</taxon>
        <taxon>Heunggongvirae</taxon>
        <taxon>Uroviricota</taxon>
        <taxon>Caudoviricetes</taxon>
    </lineage>
</organism>